<protein>
    <submittedName>
        <fullName evidence="1">Small nuclear ribonucleoprotein Sm D3</fullName>
    </submittedName>
</protein>
<dbReference type="EMBL" id="CALSDN010000002">
    <property type="protein sequence ID" value="CAH6719153.1"/>
    <property type="molecule type" value="Genomic_DNA"/>
</dbReference>
<comment type="caution">
    <text evidence="1">The sequence shown here is derived from an EMBL/GenBank/DDBJ whole genome shotgun (WGS) entry which is preliminary data.</text>
</comment>
<keyword evidence="1" id="KW-0687">Ribonucleoprotein</keyword>
<sequence>MSGLGKNVTLKLFTEAQGHPLTVELITGDTYKGKLLENEDNMNLTLYDVEITKNGTGQTSHKKQVFVRGSMVRFISLPDQLKASPLLTMKSTPRPKAPLRGPPPKRARY</sequence>
<organism evidence="1 2">
    <name type="scientific">[Candida] jaroonii</name>
    <dbReference type="NCBI Taxonomy" id="467808"/>
    <lineage>
        <taxon>Eukaryota</taxon>
        <taxon>Fungi</taxon>
        <taxon>Dikarya</taxon>
        <taxon>Ascomycota</taxon>
        <taxon>Saccharomycotina</taxon>
        <taxon>Pichiomycetes</taxon>
        <taxon>Debaryomycetaceae</taxon>
        <taxon>Yamadazyma</taxon>
    </lineage>
</organism>
<keyword evidence="2" id="KW-1185">Reference proteome</keyword>
<gene>
    <name evidence="1" type="ORF">CLIB1444_02S02124</name>
</gene>
<evidence type="ECO:0000313" key="2">
    <source>
        <dbReference type="Proteomes" id="UP001152531"/>
    </source>
</evidence>
<name>A0ACA9Y2G2_9ASCO</name>
<proteinExistence type="predicted"/>
<evidence type="ECO:0000313" key="1">
    <source>
        <dbReference type="EMBL" id="CAH6719153.1"/>
    </source>
</evidence>
<dbReference type="Proteomes" id="UP001152531">
    <property type="component" value="Unassembled WGS sequence"/>
</dbReference>
<accession>A0ACA9Y2G2</accession>
<reference evidence="1" key="1">
    <citation type="submission" date="2022-06" db="EMBL/GenBank/DDBJ databases">
        <authorList>
            <person name="Legras J.-L."/>
            <person name="Devillers H."/>
            <person name="Grondin C."/>
        </authorList>
    </citation>
    <scope>NUCLEOTIDE SEQUENCE</scope>
    <source>
        <strain evidence="1">CLIB 1444</strain>
    </source>
</reference>